<organism evidence="2 3">
    <name type="scientific">Acinetobacter pseudolwoffii</name>
    <dbReference type="NCBI Taxonomy" id="2053287"/>
    <lineage>
        <taxon>Bacteria</taxon>
        <taxon>Pseudomonadati</taxon>
        <taxon>Pseudomonadota</taxon>
        <taxon>Gammaproteobacteria</taxon>
        <taxon>Moraxellales</taxon>
        <taxon>Moraxellaceae</taxon>
        <taxon>Acinetobacter</taxon>
    </lineage>
</organism>
<reference evidence="2 3" key="1">
    <citation type="submission" date="2017-11" db="EMBL/GenBank/DDBJ databases">
        <title>Revising the taxonomy of the Acinetobacter lwoffii group: the description of Acinetobacter pseudolwoffii sp. nov. and emended description of Acinetobacter lwoffii.</title>
        <authorList>
            <person name="Nemec A."/>
            <person name="Radolfova-Krizova L."/>
        </authorList>
    </citation>
    <scope>NUCLEOTIDE SEQUENCE [LARGE SCALE GENOMIC DNA]</scope>
    <source>
        <strain evidence="2 3">ANC 5044</strain>
    </source>
</reference>
<sequence>MSKNKTSFAQTLENLRHGTVAEEIDELLTEALQATADTGKQSKVTISLTIKPNGNGVYKIMDDVKSILPKFDKEPTVLFTDGKQQLVREDPRQQKLNLEQIQSSGPVDVKALPETKKPTFKNLS</sequence>
<feature type="compositionally biased region" description="Polar residues" evidence="1">
    <location>
        <begin position="94"/>
        <end position="105"/>
    </location>
</feature>
<dbReference type="RefSeq" id="WP_005103684.1">
    <property type="nucleotide sequence ID" value="NZ_CBDBYO010000017.1"/>
</dbReference>
<evidence type="ECO:0000256" key="1">
    <source>
        <dbReference type="SAM" id="MobiDB-lite"/>
    </source>
</evidence>
<proteinExistence type="predicted"/>
<protein>
    <recommendedName>
        <fullName evidence="4">Replication terminator protein</fullName>
    </recommendedName>
</protein>
<evidence type="ECO:0008006" key="4">
    <source>
        <dbReference type="Google" id="ProtNLM"/>
    </source>
</evidence>
<name>A0A2H9YS54_9GAMM</name>
<dbReference type="EMBL" id="PHRG01000003">
    <property type="protein sequence ID" value="PJO75469.1"/>
    <property type="molecule type" value="Genomic_DNA"/>
</dbReference>
<comment type="caution">
    <text evidence="2">The sequence shown here is derived from an EMBL/GenBank/DDBJ whole genome shotgun (WGS) entry which is preliminary data.</text>
</comment>
<dbReference type="Proteomes" id="UP000243446">
    <property type="component" value="Unassembled WGS sequence"/>
</dbReference>
<gene>
    <name evidence="2" type="ORF">CWI32_08020</name>
</gene>
<dbReference type="GeneID" id="97176701"/>
<evidence type="ECO:0000313" key="3">
    <source>
        <dbReference type="Proteomes" id="UP000243446"/>
    </source>
</evidence>
<evidence type="ECO:0000313" key="2">
    <source>
        <dbReference type="EMBL" id="PJO75469.1"/>
    </source>
</evidence>
<dbReference type="AlphaFoldDB" id="A0A2H9YS54"/>
<feature type="region of interest" description="Disordered" evidence="1">
    <location>
        <begin position="86"/>
        <end position="124"/>
    </location>
</feature>
<accession>A0A2H9YS54</accession>